<sequence>MRSYKFYKTAEKYLKSSFLAVAVTTHAIYMATCSDKLKKWTAHVYQKRQRNGPEKEIHVKQL</sequence>
<dbReference type="EMBL" id="AP004870">
    <property type="protein sequence ID" value="BAD21909.1"/>
    <property type="molecule type" value="Genomic_DNA"/>
</dbReference>
<proteinExistence type="predicted"/>
<evidence type="ECO:0000313" key="2">
    <source>
        <dbReference type="Proteomes" id="UP000000763"/>
    </source>
</evidence>
<name>Q6K738_ORYSJ</name>
<reference evidence="2" key="1">
    <citation type="journal article" date="2005" name="Nature">
        <title>The map-based sequence of the rice genome.</title>
        <authorList>
            <consortium name="International rice genome sequencing project (IRGSP)"/>
            <person name="Matsumoto T."/>
            <person name="Wu J."/>
            <person name="Kanamori H."/>
            <person name="Katayose Y."/>
            <person name="Fujisawa M."/>
            <person name="Namiki N."/>
            <person name="Mizuno H."/>
            <person name="Yamamoto K."/>
            <person name="Antonio B.A."/>
            <person name="Baba T."/>
            <person name="Sakata K."/>
            <person name="Nagamura Y."/>
            <person name="Aoki H."/>
            <person name="Arikawa K."/>
            <person name="Arita K."/>
            <person name="Bito T."/>
            <person name="Chiden Y."/>
            <person name="Fujitsuka N."/>
            <person name="Fukunaka R."/>
            <person name="Hamada M."/>
            <person name="Harada C."/>
            <person name="Hayashi A."/>
            <person name="Hijishita S."/>
            <person name="Honda M."/>
            <person name="Hosokawa S."/>
            <person name="Ichikawa Y."/>
            <person name="Idonuma A."/>
            <person name="Iijima M."/>
            <person name="Ikeda M."/>
            <person name="Ikeno M."/>
            <person name="Ito K."/>
            <person name="Ito S."/>
            <person name="Ito T."/>
            <person name="Ito Y."/>
            <person name="Ito Y."/>
            <person name="Iwabuchi A."/>
            <person name="Kamiya K."/>
            <person name="Karasawa W."/>
            <person name="Kurita K."/>
            <person name="Katagiri S."/>
            <person name="Kikuta A."/>
            <person name="Kobayashi H."/>
            <person name="Kobayashi N."/>
            <person name="Machita K."/>
            <person name="Maehara T."/>
            <person name="Masukawa M."/>
            <person name="Mizubayashi T."/>
            <person name="Mukai Y."/>
            <person name="Nagasaki H."/>
            <person name="Nagata Y."/>
            <person name="Naito S."/>
            <person name="Nakashima M."/>
            <person name="Nakama Y."/>
            <person name="Nakamichi Y."/>
            <person name="Nakamura M."/>
            <person name="Meguro A."/>
            <person name="Negishi M."/>
            <person name="Ohta I."/>
            <person name="Ohta T."/>
            <person name="Okamoto M."/>
            <person name="Ono N."/>
            <person name="Saji S."/>
            <person name="Sakaguchi M."/>
            <person name="Sakai K."/>
            <person name="Shibata M."/>
            <person name="Shimokawa T."/>
            <person name="Song J."/>
            <person name="Takazaki Y."/>
            <person name="Terasawa K."/>
            <person name="Tsugane M."/>
            <person name="Tsuji K."/>
            <person name="Ueda S."/>
            <person name="Waki K."/>
            <person name="Yamagata H."/>
            <person name="Yamamoto M."/>
            <person name="Yamamoto S."/>
            <person name="Yamane H."/>
            <person name="Yoshiki S."/>
            <person name="Yoshihara R."/>
            <person name="Yukawa K."/>
            <person name="Zhong H."/>
            <person name="Yano M."/>
            <person name="Yuan Q."/>
            <person name="Ouyang S."/>
            <person name="Liu J."/>
            <person name="Jones K.M."/>
            <person name="Gansberger K."/>
            <person name="Moffat K."/>
            <person name="Hill J."/>
            <person name="Bera J."/>
            <person name="Fadrosh D."/>
            <person name="Jin S."/>
            <person name="Johri S."/>
            <person name="Kim M."/>
            <person name="Overton L."/>
            <person name="Reardon M."/>
            <person name="Tsitrin T."/>
            <person name="Vuong H."/>
            <person name="Weaver B."/>
            <person name="Ciecko A."/>
            <person name="Tallon L."/>
            <person name="Jackson J."/>
            <person name="Pai G."/>
            <person name="Aken S.V."/>
            <person name="Utterback T."/>
            <person name="Reidmuller S."/>
            <person name="Feldblyum T."/>
            <person name="Hsiao J."/>
            <person name="Zismann V."/>
            <person name="Iobst S."/>
            <person name="de Vazeille A.R."/>
            <person name="Buell C.R."/>
            <person name="Ying K."/>
            <person name="Li Y."/>
            <person name="Lu T."/>
            <person name="Huang Y."/>
            <person name="Zhao Q."/>
            <person name="Feng Q."/>
            <person name="Zhang L."/>
            <person name="Zhu J."/>
            <person name="Weng Q."/>
            <person name="Mu J."/>
            <person name="Lu Y."/>
            <person name="Fan D."/>
            <person name="Liu Y."/>
            <person name="Guan J."/>
            <person name="Zhang Y."/>
            <person name="Yu S."/>
            <person name="Liu X."/>
            <person name="Zhang Y."/>
            <person name="Hong G."/>
            <person name="Han B."/>
            <person name="Choisne N."/>
            <person name="Demange N."/>
            <person name="Orjeda G."/>
            <person name="Samain S."/>
            <person name="Cattolico L."/>
            <person name="Pelletier E."/>
            <person name="Couloux A."/>
            <person name="Segurens B."/>
            <person name="Wincker P."/>
            <person name="D'Hont A."/>
            <person name="Scarpelli C."/>
            <person name="Weissenbach J."/>
            <person name="Salanoubat M."/>
            <person name="Quetier F."/>
            <person name="Yu Y."/>
            <person name="Kim H.R."/>
            <person name="Rambo T."/>
            <person name="Currie J."/>
            <person name="Collura K."/>
            <person name="Luo M."/>
            <person name="Yang T."/>
            <person name="Ammiraju J.S.S."/>
            <person name="Engler F."/>
            <person name="Soderlund C."/>
            <person name="Wing R.A."/>
            <person name="Palmer L.E."/>
            <person name="de la Bastide M."/>
            <person name="Spiegel L."/>
            <person name="Nascimento L."/>
            <person name="Zutavern T."/>
            <person name="O'Shaughnessy A."/>
            <person name="Dike S."/>
            <person name="Dedhia N."/>
            <person name="Preston R."/>
            <person name="Balija V."/>
            <person name="McCombie W.R."/>
            <person name="Chow T."/>
            <person name="Chen H."/>
            <person name="Chung M."/>
            <person name="Chen C."/>
            <person name="Shaw J."/>
            <person name="Wu H."/>
            <person name="Hsiao K."/>
            <person name="Chao Y."/>
            <person name="Chu M."/>
            <person name="Cheng C."/>
            <person name="Hour A."/>
            <person name="Lee P."/>
            <person name="Lin S."/>
            <person name="Lin Y."/>
            <person name="Liou J."/>
            <person name="Liu S."/>
            <person name="Hsing Y."/>
            <person name="Raghuvanshi S."/>
            <person name="Mohanty A."/>
            <person name="Bharti A.K."/>
            <person name="Gaur A."/>
            <person name="Gupta V."/>
            <person name="Kumar D."/>
            <person name="Ravi V."/>
            <person name="Vij S."/>
            <person name="Kapur A."/>
            <person name="Khurana P."/>
            <person name="Khurana P."/>
            <person name="Khurana J.P."/>
            <person name="Tyagi A.K."/>
            <person name="Gaikwad K."/>
            <person name="Singh A."/>
            <person name="Dalal V."/>
            <person name="Srivastava S."/>
            <person name="Dixit A."/>
            <person name="Pal A.K."/>
            <person name="Ghazi I.A."/>
            <person name="Yadav M."/>
            <person name="Pandit A."/>
            <person name="Bhargava A."/>
            <person name="Sureshbabu K."/>
            <person name="Batra K."/>
            <person name="Sharma T.R."/>
            <person name="Mohapatra T."/>
            <person name="Singh N.K."/>
            <person name="Messing J."/>
            <person name="Nelson A.B."/>
            <person name="Fuks G."/>
            <person name="Kavchok S."/>
            <person name="Keizer G."/>
            <person name="Linton E."/>
            <person name="Llaca V."/>
            <person name="Song R."/>
            <person name="Tanyolac B."/>
            <person name="Young S."/>
            <person name="Ho-Il K."/>
            <person name="Hahn J.H."/>
            <person name="Sangsakoo G."/>
            <person name="Vanavichit A."/>
            <person name="de Mattos Luiz.A.T."/>
            <person name="Zimmer P.D."/>
            <person name="Malone G."/>
            <person name="Dellagostin O."/>
            <person name="de Oliveira A.C."/>
            <person name="Bevan M."/>
            <person name="Bancroft I."/>
            <person name="Minx P."/>
            <person name="Cordum H."/>
            <person name="Wilson R."/>
            <person name="Cheng Z."/>
            <person name="Jin W."/>
            <person name="Jiang J."/>
            <person name="Leong S.A."/>
            <person name="Iwama H."/>
            <person name="Gojobori T."/>
            <person name="Itoh T."/>
            <person name="Niimura Y."/>
            <person name="Fujii Y."/>
            <person name="Habara T."/>
            <person name="Sakai H."/>
            <person name="Sato Y."/>
            <person name="Wilson G."/>
            <person name="Kumar K."/>
            <person name="McCouch S."/>
            <person name="Juretic N."/>
            <person name="Hoen D."/>
            <person name="Wright S."/>
            <person name="Bruskiewich R."/>
            <person name="Bureau T."/>
            <person name="Miyao A."/>
            <person name="Hirochika H."/>
            <person name="Nishikawa T."/>
            <person name="Kadowaki K."/>
            <person name="Sugiura M."/>
            <person name="Burr B."/>
            <person name="Sasaki T."/>
        </authorList>
    </citation>
    <scope>NUCLEOTIDE SEQUENCE [LARGE SCALE GENOMIC DNA]</scope>
    <source>
        <strain evidence="2">cv. Nipponbare</strain>
    </source>
</reference>
<reference evidence="2" key="2">
    <citation type="journal article" date="2008" name="Nucleic Acids Res.">
        <title>The rice annotation project database (RAP-DB): 2008 update.</title>
        <authorList>
            <consortium name="The rice annotation project (RAP)"/>
        </authorList>
    </citation>
    <scope>GENOME REANNOTATION</scope>
    <source>
        <strain evidence="2">cv. Nipponbare</strain>
    </source>
</reference>
<organism evidence="1 2">
    <name type="scientific">Oryza sativa subsp. japonica</name>
    <name type="common">Rice</name>
    <dbReference type="NCBI Taxonomy" id="39947"/>
    <lineage>
        <taxon>Eukaryota</taxon>
        <taxon>Viridiplantae</taxon>
        <taxon>Streptophyta</taxon>
        <taxon>Embryophyta</taxon>
        <taxon>Tracheophyta</taxon>
        <taxon>Spermatophyta</taxon>
        <taxon>Magnoliopsida</taxon>
        <taxon>Liliopsida</taxon>
        <taxon>Poales</taxon>
        <taxon>Poaceae</taxon>
        <taxon>BOP clade</taxon>
        <taxon>Oryzoideae</taxon>
        <taxon>Oryzeae</taxon>
        <taxon>Oryzinae</taxon>
        <taxon>Oryza</taxon>
        <taxon>Oryza sativa</taxon>
    </lineage>
</organism>
<dbReference type="AlphaFoldDB" id="Q6K738"/>
<evidence type="ECO:0000313" key="1">
    <source>
        <dbReference type="EMBL" id="BAD21909.1"/>
    </source>
</evidence>
<protein>
    <submittedName>
        <fullName evidence="1">Uncharacterized protein</fullName>
    </submittedName>
</protein>
<gene>
    <name evidence="1" type="primary">P0419C03.12</name>
</gene>
<dbReference type="Proteomes" id="UP000000763">
    <property type="component" value="Chromosome 2"/>
</dbReference>
<accession>Q6K738</accession>